<evidence type="ECO:0000313" key="2">
    <source>
        <dbReference type="EMBL" id="GIX70729.1"/>
    </source>
</evidence>
<protein>
    <submittedName>
        <fullName evidence="2">Uncharacterized protein</fullName>
    </submittedName>
</protein>
<feature type="compositionally biased region" description="Basic and acidic residues" evidence="1">
    <location>
        <begin position="1"/>
        <end position="18"/>
    </location>
</feature>
<feature type="region of interest" description="Disordered" evidence="1">
    <location>
        <begin position="1"/>
        <end position="27"/>
    </location>
</feature>
<evidence type="ECO:0000256" key="1">
    <source>
        <dbReference type="SAM" id="MobiDB-lite"/>
    </source>
</evidence>
<accession>A0AAV4MFG3</accession>
<comment type="caution">
    <text evidence="2">The sequence shown here is derived from an EMBL/GenBank/DDBJ whole genome shotgun (WGS) entry which is preliminary data.</text>
</comment>
<gene>
    <name evidence="2" type="ORF">CEXT_727951</name>
</gene>
<evidence type="ECO:0000313" key="3">
    <source>
        <dbReference type="Proteomes" id="UP001054945"/>
    </source>
</evidence>
<name>A0AAV4MFG3_CAEEX</name>
<reference evidence="2 3" key="1">
    <citation type="submission" date="2021-06" db="EMBL/GenBank/DDBJ databases">
        <title>Caerostris extrusa draft genome.</title>
        <authorList>
            <person name="Kono N."/>
            <person name="Arakawa K."/>
        </authorList>
    </citation>
    <scope>NUCLEOTIDE SEQUENCE [LARGE SCALE GENOMIC DNA]</scope>
</reference>
<dbReference type="AlphaFoldDB" id="A0AAV4MFG3"/>
<organism evidence="2 3">
    <name type="scientific">Caerostris extrusa</name>
    <name type="common">Bark spider</name>
    <name type="synonym">Caerostris bankana</name>
    <dbReference type="NCBI Taxonomy" id="172846"/>
    <lineage>
        <taxon>Eukaryota</taxon>
        <taxon>Metazoa</taxon>
        <taxon>Ecdysozoa</taxon>
        <taxon>Arthropoda</taxon>
        <taxon>Chelicerata</taxon>
        <taxon>Arachnida</taxon>
        <taxon>Araneae</taxon>
        <taxon>Araneomorphae</taxon>
        <taxon>Entelegynae</taxon>
        <taxon>Araneoidea</taxon>
        <taxon>Araneidae</taxon>
        <taxon>Caerostris</taxon>
    </lineage>
</organism>
<keyword evidence="3" id="KW-1185">Reference proteome</keyword>
<sequence length="104" mass="11848">MKDEGNEGRKEGLTEGRKERKTARRLKEISRRNTSTVVNLESAFHAFLFPRDRKYTRYYQVPSYPGKCSAPVGFKLSRAPSTTGVKGEPPEIRVGWQCPSLEET</sequence>
<dbReference type="Proteomes" id="UP001054945">
    <property type="component" value="Unassembled WGS sequence"/>
</dbReference>
<proteinExistence type="predicted"/>
<dbReference type="EMBL" id="BPLR01019696">
    <property type="protein sequence ID" value="GIX70729.1"/>
    <property type="molecule type" value="Genomic_DNA"/>
</dbReference>